<organism evidence="12">
    <name type="scientific">Soboliphyme baturini</name>
    <dbReference type="NCBI Taxonomy" id="241478"/>
    <lineage>
        <taxon>Eukaryota</taxon>
        <taxon>Metazoa</taxon>
        <taxon>Ecdysozoa</taxon>
        <taxon>Nematoda</taxon>
        <taxon>Enoplea</taxon>
        <taxon>Dorylaimia</taxon>
        <taxon>Dioctophymatida</taxon>
        <taxon>Dioctophymatoidea</taxon>
        <taxon>Soboliphymatidae</taxon>
        <taxon>Soboliphyme</taxon>
    </lineage>
</organism>
<dbReference type="PANTHER" id="PTHR11362:SF133">
    <property type="entry name" value="LARGE RIBOSOMAL SUBUNIT PROTEIN ML38"/>
    <property type="match status" value="1"/>
</dbReference>
<dbReference type="InterPro" id="IPR008914">
    <property type="entry name" value="PEBP"/>
</dbReference>
<evidence type="ECO:0000256" key="7">
    <source>
        <dbReference type="ARBA" id="ARBA00038016"/>
    </source>
</evidence>
<dbReference type="InterPro" id="IPR036610">
    <property type="entry name" value="PEBP-like_sf"/>
</dbReference>
<evidence type="ECO:0000256" key="3">
    <source>
        <dbReference type="ARBA" id="ARBA00022980"/>
    </source>
</evidence>
<evidence type="ECO:0000256" key="6">
    <source>
        <dbReference type="ARBA" id="ARBA00023274"/>
    </source>
</evidence>
<keyword evidence="2" id="KW-0809">Transit peptide</keyword>
<dbReference type="Proteomes" id="UP000270296">
    <property type="component" value="Unassembled WGS sequence"/>
</dbReference>
<keyword evidence="6" id="KW-0687">Ribonucleoprotein</keyword>
<sequence length="384" mass="45428">MPCSKSIYAKYYIKTSFRARATPRTARPWRTKKLCTLTAFFRNRFYEIDRWYKARIEKPIIYPKLFVIEPAKCQRSLEERLNVKVDLSEVDIDSRYGTRIETVKRAAEFYGLFKDLFSPDAFFYPAKLPPSVQYDADEGSLWTLLMTNPDGNVYKDNAELLHWMLCNIPENRVQDGDVIRPYLQPLPLRGTGRHRIAFVLFRQNAKIDYHLEGSSREGLCDRTFVTSDFYKKYEDVITPAGLCFFQSEWDISCKRCFEDQLSKMADFRLESATGKFLFVDMQEPVYKYEWPAPFVPPQEVIPKEPQPFNLYLDKYRDLQDIEREILVKRLSRLSPFKDGPVKSKYPNIFFREEKETLPSWLHAEKVKENLGIGKYQSLYENRIE</sequence>
<dbReference type="SUPFAM" id="SSF49777">
    <property type="entry name" value="PEBP-like"/>
    <property type="match status" value="1"/>
</dbReference>
<accession>A0A183J1U1</accession>
<proteinExistence type="inferred from homology"/>
<evidence type="ECO:0000256" key="2">
    <source>
        <dbReference type="ARBA" id="ARBA00022946"/>
    </source>
</evidence>
<dbReference type="OrthoDB" id="2153661at2759"/>
<evidence type="ECO:0000256" key="9">
    <source>
        <dbReference type="ARBA" id="ARBA00041206"/>
    </source>
</evidence>
<evidence type="ECO:0000256" key="4">
    <source>
        <dbReference type="ARBA" id="ARBA00023054"/>
    </source>
</evidence>
<name>A0A183J1U1_9BILA</name>
<evidence type="ECO:0000256" key="1">
    <source>
        <dbReference type="ARBA" id="ARBA00004173"/>
    </source>
</evidence>
<evidence type="ECO:0000313" key="11">
    <source>
        <dbReference type="Proteomes" id="UP000270296"/>
    </source>
</evidence>
<reference evidence="10 11" key="2">
    <citation type="submission" date="2018-11" db="EMBL/GenBank/DDBJ databases">
        <authorList>
            <consortium name="Pathogen Informatics"/>
        </authorList>
    </citation>
    <scope>NUCLEOTIDE SEQUENCE [LARGE SCALE GENOMIC DNA]</scope>
</reference>
<reference evidence="12" key="1">
    <citation type="submission" date="2016-06" db="UniProtKB">
        <authorList>
            <consortium name="WormBaseParasite"/>
        </authorList>
    </citation>
    <scope>IDENTIFICATION</scope>
</reference>
<dbReference type="PANTHER" id="PTHR11362">
    <property type="entry name" value="PHOSPHATIDYLETHANOLAMINE-BINDING PROTEIN"/>
    <property type="match status" value="1"/>
</dbReference>
<keyword evidence="3" id="KW-0689">Ribosomal protein</keyword>
<protein>
    <recommendedName>
        <fullName evidence="8">Large ribosomal subunit protein mL38</fullName>
    </recommendedName>
    <alternativeName>
        <fullName evidence="9">39S ribosomal protein L38, mitochondrial</fullName>
    </alternativeName>
</protein>
<dbReference type="WBParaSite" id="SBAD_0001019001-mRNA-1">
    <property type="protein sequence ID" value="SBAD_0001019001-mRNA-1"/>
    <property type="gene ID" value="SBAD_0001019001"/>
</dbReference>
<evidence type="ECO:0000313" key="12">
    <source>
        <dbReference type="WBParaSite" id="SBAD_0001019001-mRNA-1"/>
    </source>
</evidence>
<dbReference type="CDD" id="cd00866">
    <property type="entry name" value="PEBP_euk"/>
    <property type="match status" value="1"/>
</dbReference>
<comment type="similarity">
    <text evidence="7">Belongs to the phosphatidylethanolamine-binding protein family. Mitochondrion-specific ribosomal protein mL38 subfamily.</text>
</comment>
<keyword evidence="4" id="KW-0175">Coiled coil</keyword>
<keyword evidence="11" id="KW-1185">Reference proteome</keyword>
<dbReference type="GO" id="GO:0005762">
    <property type="term" value="C:mitochondrial large ribosomal subunit"/>
    <property type="evidence" value="ECO:0007669"/>
    <property type="project" value="TreeGrafter"/>
</dbReference>
<evidence type="ECO:0000256" key="8">
    <source>
        <dbReference type="ARBA" id="ARBA00039444"/>
    </source>
</evidence>
<dbReference type="Gene3D" id="3.90.280.10">
    <property type="entry name" value="PEBP-like"/>
    <property type="match status" value="1"/>
</dbReference>
<evidence type="ECO:0000313" key="10">
    <source>
        <dbReference type="EMBL" id="VDP26567.1"/>
    </source>
</evidence>
<dbReference type="EMBL" id="UZAM01013248">
    <property type="protein sequence ID" value="VDP26567.1"/>
    <property type="molecule type" value="Genomic_DNA"/>
</dbReference>
<dbReference type="Pfam" id="PF01161">
    <property type="entry name" value="PBP"/>
    <property type="match status" value="1"/>
</dbReference>
<dbReference type="AlphaFoldDB" id="A0A183J1U1"/>
<keyword evidence="5" id="KW-0496">Mitochondrion</keyword>
<evidence type="ECO:0000256" key="5">
    <source>
        <dbReference type="ARBA" id="ARBA00023128"/>
    </source>
</evidence>
<dbReference type="InterPro" id="IPR035810">
    <property type="entry name" value="PEBP_euk"/>
</dbReference>
<comment type="subcellular location">
    <subcellularLocation>
        <location evidence="1">Mitochondrion</location>
    </subcellularLocation>
</comment>
<gene>
    <name evidence="10" type="ORF">SBAD_LOCUS9838</name>
</gene>